<evidence type="ECO:0000256" key="1">
    <source>
        <dbReference type="SAM" id="SignalP"/>
    </source>
</evidence>
<gene>
    <name evidence="2" type="ORF">BSTOLATCC_MIC45793</name>
</gene>
<dbReference type="Proteomes" id="UP001162131">
    <property type="component" value="Unassembled WGS sequence"/>
</dbReference>
<dbReference type="EMBL" id="CAJZBQ010000045">
    <property type="protein sequence ID" value="CAG9328339.1"/>
    <property type="molecule type" value="Genomic_DNA"/>
</dbReference>
<evidence type="ECO:0000313" key="3">
    <source>
        <dbReference type="Proteomes" id="UP001162131"/>
    </source>
</evidence>
<keyword evidence="1" id="KW-0732">Signal</keyword>
<feature type="signal peptide" evidence="1">
    <location>
        <begin position="1"/>
        <end position="23"/>
    </location>
</feature>
<proteinExistence type="predicted"/>
<dbReference type="AlphaFoldDB" id="A0AAU9K5A4"/>
<reference evidence="2" key="1">
    <citation type="submission" date="2021-09" db="EMBL/GenBank/DDBJ databases">
        <authorList>
            <consortium name="AG Swart"/>
            <person name="Singh M."/>
            <person name="Singh A."/>
            <person name="Seah K."/>
            <person name="Emmerich C."/>
        </authorList>
    </citation>
    <scope>NUCLEOTIDE SEQUENCE</scope>
    <source>
        <strain evidence="2">ATCC30299</strain>
    </source>
</reference>
<evidence type="ECO:0000313" key="2">
    <source>
        <dbReference type="EMBL" id="CAG9328339.1"/>
    </source>
</evidence>
<comment type="caution">
    <text evidence="2">The sequence shown here is derived from an EMBL/GenBank/DDBJ whole genome shotgun (WGS) entry which is preliminary data.</text>
</comment>
<protein>
    <submittedName>
        <fullName evidence="2">Uncharacterized protein</fullName>
    </submittedName>
</protein>
<accession>A0AAU9K5A4</accession>
<sequence length="73" mass="8113">MSNNSLALKFLAFPGAMLAAGKALITKGAQAQALCQKETLKFEEARMDGNEDLVKNIRREYLSCTYKMFHGVK</sequence>
<feature type="chain" id="PRO_5043628014" evidence="1">
    <location>
        <begin position="24"/>
        <end position="73"/>
    </location>
</feature>
<keyword evidence="3" id="KW-1185">Reference proteome</keyword>
<name>A0AAU9K5A4_9CILI</name>
<organism evidence="2 3">
    <name type="scientific">Blepharisma stoltei</name>
    <dbReference type="NCBI Taxonomy" id="1481888"/>
    <lineage>
        <taxon>Eukaryota</taxon>
        <taxon>Sar</taxon>
        <taxon>Alveolata</taxon>
        <taxon>Ciliophora</taxon>
        <taxon>Postciliodesmatophora</taxon>
        <taxon>Heterotrichea</taxon>
        <taxon>Heterotrichida</taxon>
        <taxon>Blepharismidae</taxon>
        <taxon>Blepharisma</taxon>
    </lineage>
</organism>